<feature type="transmembrane region" description="Helical" evidence="1">
    <location>
        <begin position="90"/>
        <end position="108"/>
    </location>
</feature>
<name>A0A318S551_9DEIO</name>
<keyword evidence="1" id="KW-0472">Membrane</keyword>
<feature type="transmembrane region" description="Helical" evidence="1">
    <location>
        <begin position="20"/>
        <end position="40"/>
    </location>
</feature>
<proteinExistence type="predicted"/>
<keyword evidence="1" id="KW-1133">Transmembrane helix</keyword>
<dbReference type="PANTHER" id="PTHR23028">
    <property type="entry name" value="ACETYLTRANSFERASE"/>
    <property type="match status" value="1"/>
</dbReference>
<organism evidence="3 4">
    <name type="scientific">Deinococcus yavapaiensis KR-236</name>
    <dbReference type="NCBI Taxonomy" id="694435"/>
    <lineage>
        <taxon>Bacteria</taxon>
        <taxon>Thermotogati</taxon>
        <taxon>Deinococcota</taxon>
        <taxon>Deinococci</taxon>
        <taxon>Deinococcales</taxon>
        <taxon>Deinococcaceae</taxon>
        <taxon>Deinococcus</taxon>
    </lineage>
</organism>
<feature type="transmembrane region" description="Helical" evidence="1">
    <location>
        <begin position="153"/>
        <end position="171"/>
    </location>
</feature>
<feature type="domain" description="Acyltransferase 3" evidence="2">
    <location>
        <begin position="12"/>
        <end position="320"/>
    </location>
</feature>
<gene>
    <name evidence="3" type="ORF">DES52_12717</name>
</gene>
<reference evidence="3 4" key="1">
    <citation type="submission" date="2018-06" db="EMBL/GenBank/DDBJ databases">
        <title>Genomic Encyclopedia of Type Strains, Phase IV (KMG-IV): sequencing the most valuable type-strain genomes for metagenomic binning, comparative biology and taxonomic classification.</title>
        <authorList>
            <person name="Goeker M."/>
        </authorList>
    </citation>
    <scope>NUCLEOTIDE SEQUENCE [LARGE SCALE GENOMIC DNA]</scope>
    <source>
        <strain evidence="3 4">DSM 18048</strain>
    </source>
</reference>
<feature type="transmembrane region" description="Helical" evidence="1">
    <location>
        <begin position="301"/>
        <end position="322"/>
    </location>
</feature>
<dbReference type="GO" id="GO:0016747">
    <property type="term" value="F:acyltransferase activity, transferring groups other than amino-acyl groups"/>
    <property type="evidence" value="ECO:0007669"/>
    <property type="project" value="InterPro"/>
</dbReference>
<keyword evidence="4" id="KW-1185">Reference proteome</keyword>
<dbReference type="InterPro" id="IPR002656">
    <property type="entry name" value="Acyl_transf_3_dom"/>
</dbReference>
<feature type="transmembrane region" description="Helical" evidence="1">
    <location>
        <begin position="52"/>
        <end position="69"/>
    </location>
</feature>
<dbReference type="InterPro" id="IPR050879">
    <property type="entry name" value="Acyltransferase_3"/>
</dbReference>
<dbReference type="GO" id="GO:0016020">
    <property type="term" value="C:membrane"/>
    <property type="evidence" value="ECO:0007669"/>
    <property type="project" value="TreeGrafter"/>
</dbReference>
<dbReference type="RefSeq" id="WP_170131211.1">
    <property type="nucleotide sequence ID" value="NZ_QJSX01000027.1"/>
</dbReference>
<comment type="caution">
    <text evidence="3">The sequence shown here is derived from an EMBL/GenBank/DDBJ whole genome shotgun (WGS) entry which is preliminary data.</text>
</comment>
<dbReference type="Pfam" id="PF01757">
    <property type="entry name" value="Acyl_transf_3"/>
    <property type="match status" value="1"/>
</dbReference>
<feature type="transmembrane region" description="Helical" evidence="1">
    <location>
        <begin position="178"/>
        <end position="194"/>
    </location>
</feature>
<evidence type="ECO:0000313" key="4">
    <source>
        <dbReference type="Proteomes" id="UP000248326"/>
    </source>
</evidence>
<evidence type="ECO:0000259" key="2">
    <source>
        <dbReference type="Pfam" id="PF01757"/>
    </source>
</evidence>
<sequence length="347" mass="38786">MSATQDNFARDNNFDALRFLGALLVFVSHATFVPTGTLWADPLYRLSNGQMTIGWIGVGMFFVISGYLITMSWERRRGILAFFQARALRIYPALIVVVLGIFLVGRLLSTDPSYFSNSSAWAYLANIVLPFVDNHLPGVFQNQPSSGVSDNFWTLRYEIGCYVLIASLGFFKVWRRDTVLVLFLLVSALFALGWPGTHNGWFDLPRYFLAGAVAYLYRDRIPWRGSLALLAFAGLTLFTFVGGMKLAFSLFGTYLTLYLAFAPWLNLRSFGKRGDFSYGLYLMGLFVQQVVQGALPRLGMVGNFVVSFPIVLTLAVLLWYAVEKPALAFKRFGRPKPSASPVVQASD</sequence>
<feature type="transmembrane region" description="Helical" evidence="1">
    <location>
        <begin position="224"/>
        <end position="241"/>
    </location>
</feature>
<dbReference type="AlphaFoldDB" id="A0A318S551"/>
<dbReference type="PANTHER" id="PTHR23028:SF53">
    <property type="entry name" value="ACYL_TRANSF_3 DOMAIN-CONTAINING PROTEIN"/>
    <property type="match status" value="1"/>
</dbReference>
<feature type="transmembrane region" description="Helical" evidence="1">
    <location>
        <begin position="247"/>
        <end position="266"/>
    </location>
</feature>
<protein>
    <submittedName>
        <fullName evidence="3">Peptidoglycan/LPS O-acetylase OafA/YrhL</fullName>
    </submittedName>
</protein>
<dbReference type="EMBL" id="QJSX01000027">
    <property type="protein sequence ID" value="PYE48683.1"/>
    <property type="molecule type" value="Genomic_DNA"/>
</dbReference>
<dbReference type="GO" id="GO:0000271">
    <property type="term" value="P:polysaccharide biosynthetic process"/>
    <property type="evidence" value="ECO:0007669"/>
    <property type="project" value="TreeGrafter"/>
</dbReference>
<dbReference type="Proteomes" id="UP000248326">
    <property type="component" value="Unassembled WGS sequence"/>
</dbReference>
<keyword evidence="1" id="KW-0812">Transmembrane</keyword>
<evidence type="ECO:0000256" key="1">
    <source>
        <dbReference type="SAM" id="Phobius"/>
    </source>
</evidence>
<evidence type="ECO:0000313" key="3">
    <source>
        <dbReference type="EMBL" id="PYE48683.1"/>
    </source>
</evidence>
<accession>A0A318S551</accession>